<proteinExistence type="predicted"/>
<dbReference type="GO" id="GO:0005923">
    <property type="term" value="C:bicellular tight junction"/>
    <property type="evidence" value="ECO:0007669"/>
    <property type="project" value="TreeGrafter"/>
</dbReference>
<dbReference type="GO" id="GO:0005884">
    <property type="term" value="C:actin filament"/>
    <property type="evidence" value="ECO:0007669"/>
    <property type="project" value="TreeGrafter"/>
</dbReference>
<sequence length="439" mass="50492">QGTIRRIIIENPDQEPLSPFLRGGNFFPGNNVIYEKTIRKYELLNPQQVSLLFVLYIAKANGDGSREVMLLGRLTGTQASLEFHFHVQLSLLLCIFCQVNCSQDNHDQLDCRYFGELLAELSRKTNDLYSCLLQHVEKIGGRYWHHLCSAIANEDIEDLIPKGLSEATKQQIRYLLQMRVTSDKSLRLVLSTFKNLREELGHLQDDLGKLETDNVLLKKDLAFKDSQVKEYETMLASLRENNRQQQQALRDSTARCRSLEEQLLSLRLSEGEKDCQLKELEYGKRALEQEIQSLRLQVTGSPACSSPTLQTTTDELSSRYVEMINNLREDKDREIRSLRSQLSQFHQDISRREGSNSDLQMRLHELTSTLEEKDAVIKQQQEELFRLKHEKLSGSPSPGVTTIITKKYRNQYPILGLLSDDYKATSPVNKSQTIVIERT</sequence>
<feature type="coiled-coil region" evidence="1">
    <location>
        <begin position="321"/>
        <end position="390"/>
    </location>
</feature>
<accession>A0A7K4RI53</accession>
<protein>
    <submittedName>
        <fullName evidence="3">POF1B protein</fullName>
    </submittedName>
</protein>
<feature type="non-terminal residue" evidence="3">
    <location>
        <position position="1"/>
    </location>
</feature>
<keyword evidence="1" id="KW-0175">Coiled coil</keyword>
<evidence type="ECO:0000313" key="3">
    <source>
        <dbReference type="EMBL" id="NWQ73031.1"/>
    </source>
</evidence>
<reference evidence="3 4" key="1">
    <citation type="submission" date="2019-09" db="EMBL/GenBank/DDBJ databases">
        <title>Bird 10,000 Genomes (B10K) Project - Family phase.</title>
        <authorList>
            <person name="Zhang G."/>
        </authorList>
    </citation>
    <scope>NUCLEOTIDE SEQUENCE [LARGE SCALE GENOMIC DNA]</scope>
    <source>
        <strain evidence="3">B10K-DU-021-26</strain>
        <tissue evidence="3">Mixed tissue sample</tissue>
    </source>
</reference>
<dbReference type="GO" id="GO:0070830">
    <property type="term" value="P:bicellular tight junction assembly"/>
    <property type="evidence" value="ECO:0007669"/>
    <property type="project" value="TreeGrafter"/>
</dbReference>
<dbReference type="OrthoDB" id="9830956at2759"/>
<gene>
    <name evidence="3" type="primary">Pof1b</name>
    <name evidence="3" type="ORF">COLPIC_R00518</name>
</gene>
<dbReference type="Pfam" id="PF24617">
    <property type="entry name" value="POF1B_HlH"/>
    <property type="match status" value="1"/>
</dbReference>
<organism evidence="3 4">
    <name type="scientific">Columbina picui</name>
    <name type="common">Picui ground-dove</name>
    <dbReference type="NCBI Taxonomy" id="115618"/>
    <lineage>
        <taxon>Eukaryota</taxon>
        <taxon>Metazoa</taxon>
        <taxon>Chordata</taxon>
        <taxon>Craniata</taxon>
        <taxon>Vertebrata</taxon>
        <taxon>Euteleostomi</taxon>
        <taxon>Archelosauria</taxon>
        <taxon>Archosauria</taxon>
        <taxon>Dinosauria</taxon>
        <taxon>Saurischia</taxon>
        <taxon>Theropoda</taxon>
        <taxon>Coelurosauria</taxon>
        <taxon>Aves</taxon>
        <taxon>Neognathae</taxon>
        <taxon>Neoaves</taxon>
        <taxon>Columbimorphae</taxon>
        <taxon>Columbiformes</taxon>
        <taxon>Columbidae</taxon>
        <taxon>Columbina</taxon>
    </lineage>
</organism>
<dbReference type="PANTHER" id="PTHR22546">
    <property type="entry name" value="PREMATURE OVARIAN FAILURE, 1B"/>
    <property type="match status" value="1"/>
</dbReference>
<dbReference type="GO" id="GO:0007015">
    <property type="term" value="P:actin filament organization"/>
    <property type="evidence" value="ECO:0007669"/>
    <property type="project" value="TreeGrafter"/>
</dbReference>
<evidence type="ECO:0000313" key="4">
    <source>
        <dbReference type="Proteomes" id="UP000530263"/>
    </source>
</evidence>
<evidence type="ECO:0000259" key="2">
    <source>
        <dbReference type="Pfam" id="PF24617"/>
    </source>
</evidence>
<dbReference type="GO" id="GO:0005912">
    <property type="term" value="C:adherens junction"/>
    <property type="evidence" value="ECO:0007669"/>
    <property type="project" value="TreeGrafter"/>
</dbReference>
<feature type="coiled-coil region" evidence="1">
    <location>
        <begin position="193"/>
        <end position="297"/>
    </location>
</feature>
<dbReference type="AlphaFoldDB" id="A0A7K4RI53"/>
<evidence type="ECO:0000256" key="1">
    <source>
        <dbReference type="SAM" id="Coils"/>
    </source>
</evidence>
<dbReference type="InterPro" id="IPR026186">
    <property type="entry name" value="POF1B"/>
</dbReference>
<name>A0A7K4RI53_COLPI</name>
<keyword evidence="4" id="KW-1185">Reference proteome</keyword>
<dbReference type="EMBL" id="VYZG01000008">
    <property type="protein sequence ID" value="NWQ73031.1"/>
    <property type="molecule type" value="Genomic_DNA"/>
</dbReference>
<dbReference type="GO" id="GO:0003382">
    <property type="term" value="P:epithelial cell morphogenesis"/>
    <property type="evidence" value="ECO:0007669"/>
    <property type="project" value="TreeGrafter"/>
</dbReference>
<comment type="caution">
    <text evidence="3">The sequence shown here is derived from an EMBL/GenBank/DDBJ whole genome shotgun (WGS) entry which is preliminary data.</text>
</comment>
<dbReference type="Proteomes" id="UP000530263">
    <property type="component" value="Unassembled WGS sequence"/>
</dbReference>
<feature type="domain" description="POF1B helix-loop-helix" evidence="2">
    <location>
        <begin position="112"/>
        <end position="193"/>
    </location>
</feature>
<feature type="non-terminal residue" evidence="3">
    <location>
        <position position="439"/>
    </location>
</feature>
<dbReference type="PANTHER" id="PTHR22546:SF0">
    <property type="entry name" value="PROTEIN POF1B"/>
    <property type="match status" value="1"/>
</dbReference>
<dbReference type="InterPro" id="IPR056240">
    <property type="entry name" value="POF1B_HlH"/>
</dbReference>
<dbReference type="GO" id="GO:0051015">
    <property type="term" value="F:actin filament binding"/>
    <property type="evidence" value="ECO:0007669"/>
    <property type="project" value="TreeGrafter"/>
</dbReference>